<evidence type="ECO:0000259" key="10">
    <source>
        <dbReference type="Pfam" id="PF07715"/>
    </source>
</evidence>
<dbReference type="GO" id="GO:0009279">
    <property type="term" value="C:cell outer membrane"/>
    <property type="evidence" value="ECO:0007669"/>
    <property type="project" value="UniProtKB-SubCell"/>
</dbReference>
<dbReference type="InterPro" id="IPR036942">
    <property type="entry name" value="Beta-barrel_TonB_sf"/>
</dbReference>
<accession>A0A5K8A275</accession>
<evidence type="ECO:0000313" key="11">
    <source>
        <dbReference type="EMBL" id="BBO86488.1"/>
    </source>
</evidence>
<reference evidence="11 12" key="1">
    <citation type="submission" date="2019-11" db="EMBL/GenBank/DDBJ databases">
        <title>Comparative genomics of hydrocarbon-degrading Desulfosarcina strains.</title>
        <authorList>
            <person name="Watanabe M."/>
            <person name="Kojima H."/>
            <person name="Fukui M."/>
        </authorList>
    </citation>
    <scope>NUCLEOTIDE SEQUENCE [LARGE SCALE GENOMIC DNA]</scope>
    <source>
        <strain evidence="11 12">28bB2T</strain>
    </source>
</reference>
<keyword evidence="6 7" id="KW-0998">Cell outer membrane</keyword>
<dbReference type="Pfam" id="PF07715">
    <property type="entry name" value="Plug"/>
    <property type="match status" value="1"/>
</dbReference>
<evidence type="ECO:0000256" key="2">
    <source>
        <dbReference type="ARBA" id="ARBA00022448"/>
    </source>
</evidence>
<evidence type="ECO:0000256" key="6">
    <source>
        <dbReference type="ARBA" id="ARBA00023237"/>
    </source>
</evidence>
<dbReference type="Proteomes" id="UP000425960">
    <property type="component" value="Chromosome"/>
</dbReference>
<keyword evidence="5 7" id="KW-0472">Membrane</keyword>
<feature type="region of interest" description="Disordered" evidence="8">
    <location>
        <begin position="418"/>
        <end position="441"/>
    </location>
</feature>
<feature type="chain" id="PRO_5024455980" description="TonB-dependent receptor plug domain-containing protein" evidence="9">
    <location>
        <begin position="18"/>
        <end position="691"/>
    </location>
</feature>
<keyword evidence="4 7" id="KW-0812">Transmembrane</keyword>
<evidence type="ECO:0000256" key="1">
    <source>
        <dbReference type="ARBA" id="ARBA00004571"/>
    </source>
</evidence>
<proteinExistence type="inferred from homology"/>
<sequence>MVCTVILMASISSLSYAGNLEAAPTEPQNEQAQTQQLEPIRVIGEASSRRKELELDSITNPYRIEASARFGTEVLTQEEIQDLKPSDIYDLLDKAVGIDVTYQGRKHPFFIRTRGGGSFTYIIDGAVLPPSTDRILYKFPVAAIEEMQIVRGSTALTIGPSIPIGASNSGSGVNTGFIIIRTKQPQKTTATLSGSIEKSAGGHPAATNASLYAGTRYTGSSRWEGYIGGLAAMLDRPSKDSWFDGRSSKNGMINAGGRFGKVNVNLMTYTDEGDFEMQRGIATDGTLSDVKWYYDPLKTKLYSGDMGIHWSPNHSTLFNAFKVDYEQTEHNDSFVSSTTTTKEGYEEDTKGFGVRHNSRFGGTLIQLGWQFSNSTGYGPNLSRGYNQYDTTVSGWSTSVEQRFFDGNLTLDAGYRQDTKHIDNSSSGRNESQATDDANNDVDMDPSKIFAMGAHWQIADGYALDGRYFYGKQGTTGDFDMRAETGSLDPERQDRIEVALSAEVADYFRPTVTWFRVDTENEKSATDSTYEINGATYYYYEQSDECRQGIELLISGNIGRNTTYKLSWTHMLKNESTSDGETTDAIGVSTPENSYLATLSQRWNAYKANLSVKIVDDWTASRSARGTSEEKDLGGYTLINANIRRDFNIQPFLLSITLFGRNLLDDDYSTRYVTGYYPDRGRTLGAEFSLSF</sequence>
<comment type="similarity">
    <text evidence="7">Belongs to the TonB-dependent receptor family.</text>
</comment>
<evidence type="ECO:0000256" key="4">
    <source>
        <dbReference type="ARBA" id="ARBA00022692"/>
    </source>
</evidence>
<dbReference type="InterPro" id="IPR037066">
    <property type="entry name" value="Plug_dom_sf"/>
</dbReference>
<dbReference type="InterPro" id="IPR012910">
    <property type="entry name" value="Plug_dom"/>
</dbReference>
<evidence type="ECO:0000256" key="5">
    <source>
        <dbReference type="ARBA" id="ARBA00023136"/>
    </source>
</evidence>
<feature type="compositionally biased region" description="Polar residues" evidence="8">
    <location>
        <begin position="423"/>
        <end position="436"/>
    </location>
</feature>
<protein>
    <recommendedName>
        <fullName evidence="10">TonB-dependent receptor plug domain-containing protein</fullName>
    </recommendedName>
</protein>
<dbReference type="KEGG" id="dov:DSCO28_70540"/>
<evidence type="ECO:0000256" key="3">
    <source>
        <dbReference type="ARBA" id="ARBA00022452"/>
    </source>
</evidence>
<evidence type="ECO:0000256" key="9">
    <source>
        <dbReference type="SAM" id="SignalP"/>
    </source>
</evidence>
<feature type="domain" description="TonB-dependent receptor plug" evidence="10">
    <location>
        <begin position="72"/>
        <end position="165"/>
    </location>
</feature>
<dbReference type="Gene3D" id="2.170.130.10">
    <property type="entry name" value="TonB-dependent receptor, plug domain"/>
    <property type="match status" value="1"/>
</dbReference>
<dbReference type="PROSITE" id="PS52016">
    <property type="entry name" value="TONB_DEPENDENT_REC_3"/>
    <property type="match status" value="1"/>
</dbReference>
<comment type="subcellular location">
    <subcellularLocation>
        <location evidence="1 7">Cell outer membrane</location>
        <topology evidence="1 7">Multi-pass membrane protein</topology>
    </subcellularLocation>
</comment>
<keyword evidence="9" id="KW-0732">Signal</keyword>
<dbReference type="Gene3D" id="2.40.170.20">
    <property type="entry name" value="TonB-dependent receptor, beta-barrel domain"/>
    <property type="match status" value="1"/>
</dbReference>
<name>A0A5K8A275_9BACT</name>
<evidence type="ECO:0000313" key="12">
    <source>
        <dbReference type="Proteomes" id="UP000425960"/>
    </source>
</evidence>
<feature type="signal peptide" evidence="9">
    <location>
        <begin position="1"/>
        <end position="17"/>
    </location>
</feature>
<gene>
    <name evidence="11" type="ORF">DSCO28_70540</name>
</gene>
<dbReference type="InterPro" id="IPR039426">
    <property type="entry name" value="TonB-dep_rcpt-like"/>
</dbReference>
<dbReference type="AlphaFoldDB" id="A0A5K8A275"/>
<evidence type="ECO:0000256" key="8">
    <source>
        <dbReference type="SAM" id="MobiDB-lite"/>
    </source>
</evidence>
<evidence type="ECO:0000256" key="7">
    <source>
        <dbReference type="PROSITE-ProRule" id="PRU01360"/>
    </source>
</evidence>
<keyword evidence="3 7" id="KW-1134">Transmembrane beta strand</keyword>
<keyword evidence="2 7" id="KW-0813">Transport</keyword>
<organism evidence="11 12">
    <name type="scientific">Desulfosarcina ovata subsp. sediminis</name>
    <dbReference type="NCBI Taxonomy" id="885957"/>
    <lineage>
        <taxon>Bacteria</taxon>
        <taxon>Pseudomonadati</taxon>
        <taxon>Thermodesulfobacteriota</taxon>
        <taxon>Desulfobacteria</taxon>
        <taxon>Desulfobacterales</taxon>
        <taxon>Desulfosarcinaceae</taxon>
        <taxon>Desulfosarcina</taxon>
    </lineage>
</organism>
<dbReference type="SUPFAM" id="SSF56935">
    <property type="entry name" value="Porins"/>
    <property type="match status" value="1"/>
</dbReference>
<dbReference type="EMBL" id="AP021876">
    <property type="protein sequence ID" value="BBO86488.1"/>
    <property type="molecule type" value="Genomic_DNA"/>
</dbReference>